<dbReference type="GO" id="GO:0005737">
    <property type="term" value="C:cytoplasm"/>
    <property type="evidence" value="ECO:0007669"/>
    <property type="project" value="TreeGrafter"/>
</dbReference>
<dbReference type="STRING" id="564608.C1N331"/>
<dbReference type="GO" id="GO:0000774">
    <property type="term" value="F:adenyl-nucleotide exchange factor activity"/>
    <property type="evidence" value="ECO:0007669"/>
    <property type="project" value="TreeGrafter"/>
</dbReference>
<accession>C1N331</accession>
<dbReference type="EMBL" id="GG663746">
    <property type="protein sequence ID" value="EEH53128.1"/>
    <property type="molecule type" value="Genomic_DNA"/>
</dbReference>
<dbReference type="PANTHER" id="PTHR12329">
    <property type="entry name" value="BCL2-ASSOCIATED ATHANOGENE"/>
    <property type="match status" value="1"/>
</dbReference>
<gene>
    <name evidence="4" type="ORF">MICPUCDRAFT_48509</name>
</gene>
<keyword evidence="5" id="KW-1185">Reference proteome</keyword>
<dbReference type="GO" id="GO:0051087">
    <property type="term" value="F:protein-folding chaperone binding"/>
    <property type="evidence" value="ECO:0007669"/>
    <property type="project" value="InterPro"/>
</dbReference>
<organism evidence="5">
    <name type="scientific">Micromonas pusilla (strain CCMP1545)</name>
    <name type="common">Picoplanktonic green alga</name>
    <dbReference type="NCBI Taxonomy" id="564608"/>
    <lineage>
        <taxon>Eukaryota</taxon>
        <taxon>Viridiplantae</taxon>
        <taxon>Chlorophyta</taxon>
        <taxon>Mamiellophyceae</taxon>
        <taxon>Mamiellales</taxon>
        <taxon>Mamiellaceae</taxon>
        <taxon>Micromonas</taxon>
    </lineage>
</organism>
<keyword evidence="1" id="KW-0143">Chaperone</keyword>
<feature type="compositionally biased region" description="Basic and acidic residues" evidence="2">
    <location>
        <begin position="54"/>
        <end position="78"/>
    </location>
</feature>
<dbReference type="Gene3D" id="1.20.58.120">
    <property type="entry name" value="BAG domain"/>
    <property type="match status" value="1"/>
</dbReference>
<evidence type="ECO:0000313" key="5">
    <source>
        <dbReference type="Proteomes" id="UP000001876"/>
    </source>
</evidence>
<dbReference type="InterPro" id="IPR039773">
    <property type="entry name" value="BAG_chaperone_regulator"/>
</dbReference>
<dbReference type="SMART" id="SM00264">
    <property type="entry name" value="BAG"/>
    <property type="match status" value="1"/>
</dbReference>
<evidence type="ECO:0000256" key="2">
    <source>
        <dbReference type="SAM" id="MobiDB-lite"/>
    </source>
</evidence>
<dbReference type="AlphaFoldDB" id="C1N331"/>
<dbReference type="GeneID" id="9687978"/>
<dbReference type="Pfam" id="PF02179">
    <property type="entry name" value="BAG"/>
    <property type="match status" value="1"/>
</dbReference>
<evidence type="ECO:0000259" key="3">
    <source>
        <dbReference type="PROSITE" id="PS51035"/>
    </source>
</evidence>
<dbReference type="GO" id="GO:0050821">
    <property type="term" value="P:protein stabilization"/>
    <property type="evidence" value="ECO:0007669"/>
    <property type="project" value="TreeGrafter"/>
</dbReference>
<dbReference type="InterPro" id="IPR003103">
    <property type="entry name" value="BAG_domain"/>
</dbReference>
<protein>
    <submittedName>
        <fullName evidence="4">Predicted protein</fullName>
    </submittedName>
</protein>
<name>C1N331_MICPC</name>
<reference evidence="4 5" key="1">
    <citation type="journal article" date="2009" name="Science">
        <title>Green evolution and dynamic adaptations revealed by genomes of the marine picoeukaryotes Micromonas.</title>
        <authorList>
            <person name="Worden A.Z."/>
            <person name="Lee J.H."/>
            <person name="Mock T."/>
            <person name="Rouze P."/>
            <person name="Simmons M.P."/>
            <person name="Aerts A.L."/>
            <person name="Allen A.E."/>
            <person name="Cuvelier M.L."/>
            <person name="Derelle E."/>
            <person name="Everett M.V."/>
            <person name="Foulon E."/>
            <person name="Grimwood J."/>
            <person name="Gundlach H."/>
            <person name="Henrissat B."/>
            <person name="Napoli C."/>
            <person name="McDonald S.M."/>
            <person name="Parker M.S."/>
            <person name="Rombauts S."/>
            <person name="Salamov A."/>
            <person name="Von Dassow P."/>
            <person name="Badger J.H."/>
            <person name="Coutinho P.M."/>
            <person name="Demir E."/>
            <person name="Dubchak I."/>
            <person name="Gentemann C."/>
            <person name="Eikrem W."/>
            <person name="Gready J.E."/>
            <person name="John U."/>
            <person name="Lanier W."/>
            <person name="Lindquist E.A."/>
            <person name="Lucas S."/>
            <person name="Mayer K.F."/>
            <person name="Moreau H."/>
            <person name="Not F."/>
            <person name="Otillar R."/>
            <person name="Panaud O."/>
            <person name="Pangilinan J."/>
            <person name="Paulsen I."/>
            <person name="Piegu B."/>
            <person name="Poliakov A."/>
            <person name="Robbens S."/>
            <person name="Schmutz J."/>
            <person name="Toulza E."/>
            <person name="Wyss T."/>
            <person name="Zelensky A."/>
            <person name="Zhou K."/>
            <person name="Armbrust E.V."/>
            <person name="Bhattacharya D."/>
            <person name="Goodenough U.W."/>
            <person name="Van de Peer Y."/>
            <person name="Grigoriev I.V."/>
        </authorList>
    </citation>
    <scope>NUCLEOTIDE SEQUENCE [LARGE SCALE GENOMIC DNA]</scope>
    <source>
        <strain evidence="4 5">CCMP1545</strain>
    </source>
</reference>
<dbReference type="Proteomes" id="UP000001876">
    <property type="component" value="Unassembled WGS sequence"/>
</dbReference>
<feature type="domain" description="BAG" evidence="3">
    <location>
        <begin position="109"/>
        <end position="191"/>
    </location>
</feature>
<dbReference type="KEGG" id="mpp:MICPUCDRAFT_48509"/>
<dbReference type="PROSITE" id="PS51035">
    <property type="entry name" value="BAG"/>
    <property type="match status" value="1"/>
</dbReference>
<evidence type="ECO:0000256" key="1">
    <source>
        <dbReference type="ARBA" id="ARBA00023186"/>
    </source>
</evidence>
<dbReference type="SUPFAM" id="SSF63491">
    <property type="entry name" value="BAG domain"/>
    <property type="match status" value="1"/>
</dbReference>
<dbReference type="OrthoDB" id="417450at2759"/>
<feature type="region of interest" description="Disordered" evidence="2">
    <location>
        <begin position="54"/>
        <end position="114"/>
    </location>
</feature>
<dbReference type="RefSeq" id="XP_003062309.1">
    <property type="nucleotide sequence ID" value="XM_003062263.1"/>
</dbReference>
<dbReference type="PANTHER" id="PTHR12329:SF16">
    <property type="entry name" value="BAG FAMILY MOLECULAR CHAPERONE REGULATOR 1"/>
    <property type="match status" value="1"/>
</dbReference>
<dbReference type="OMA" id="WETMFEA"/>
<evidence type="ECO:0000313" key="4">
    <source>
        <dbReference type="EMBL" id="EEH53128.1"/>
    </source>
</evidence>
<proteinExistence type="predicted"/>
<dbReference type="InterPro" id="IPR036533">
    <property type="entry name" value="BAG_dom_sf"/>
</dbReference>
<sequence length="197" mass="21670">MACAARGVDPSTHRLLFRGKERRDWETMFEAGVRHGKHMKGMMLLETEASLRARHEADQKRQMEEARLARKESYEREASASANGPGKNLPRGKSKRGEKSPPPDPTAAAFRAVDGVTDDVDALEREVNDAARAASESGLEEKTHAGLNNRLEKALLALDGVDAMGNDEIRAVRKSLVGRVNGLCEALDMAYSRYGRP</sequence>